<sequence length="272" mass="32210">MRLLNMLSVASSMVSAQYEFEDASFLVTTEATTTIEPPTDVQERRRKKKKKNKKKRVGAPEKERKYSNPKFRRQRNTKWNPRWEKNEYQKLEKIHNTGMLVDIFSEQYKRPMTKLSNRLETLRKMVKADSEECWANQASGENRNALQRYPATKQRIDRWTPKFDQVKEGLYNYFEKFAVTIRESFGKCDESAAFHYLNKLDYFRLKTYFRFCTDFPGSLPICNWVTKDSQGNPVSRSTHGSRPFKLIEHIKKYQKNNAAKHATKFGLKQFKG</sequence>
<dbReference type="EMBL" id="OU015569">
    <property type="protein sequence ID" value="CAG5095701.1"/>
    <property type="molecule type" value="Genomic_DNA"/>
</dbReference>
<reference evidence="2 3" key="1">
    <citation type="submission" date="2021-04" db="EMBL/GenBank/DDBJ databases">
        <authorList>
            <person name="Bliznina A."/>
        </authorList>
    </citation>
    <scope>NUCLEOTIDE SEQUENCE [LARGE SCALE GENOMIC DNA]</scope>
</reference>
<proteinExistence type="predicted"/>
<keyword evidence="3" id="KW-1185">Reference proteome</keyword>
<evidence type="ECO:0000256" key="1">
    <source>
        <dbReference type="SAM" id="MobiDB-lite"/>
    </source>
</evidence>
<organism evidence="2 3">
    <name type="scientific">Oikopleura dioica</name>
    <name type="common">Tunicate</name>
    <dbReference type="NCBI Taxonomy" id="34765"/>
    <lineage>
        <taxon>Eukaryota</taxon>
        <taxon>Metazoa</taxon>
        <taxon>Chordata</taxon>
        <taxon>Tunicata</taxon>
        <taxon>Appendicularia</taxon>
        <taxon>Copelata</taxon>
        <taxon>Oikopleuridae</taxon>
        <taxon>Oikopleura</taxon>
    </lineage>
</organism>
<protein>
    <submittedName>
        <fullName evidence="2">Oidioi.mRNA.OKI2018_I69.XSR.g14299.t1.cds</fullName>
    </submittedName>
</protein>
<name>A0ABN7SI89_OIKDI</name>
<gene>
    <name evidence="2" type="ORF">OKIOD_LOCUS5857</name>
</gene>
<accession>A0ABN7SI89</accession>
<feature type="region of interest" description="Disordered" evidence="1">
    <location>
        <begin position="36"/>
        <end position="76"/>
    </location>
</feature>
<evidence type="ECO:0000313" key="3">
    <source>
        <dbReference type="Proteomes" id="UP001158576"/>
    </source>
</evidence>
<feature type="compositionally biased region" description="Basic residues" evidence="1">
    <location>
        <begin position="44"/>
        <end position="57"/>
    </location>
</feature>
<evidence type="ECO:0000313" key="2">
    <source>
        <dbReference type="EMBL" id="CAG5095701.1"/>
    </source>
</evidence>
<dbReference type="Proteomes" id="UP001158576">
    <property type="component" value="Chromosome XSR"/>
</dbReference>